<protein>
    <submittedName>
        <fullName evidence="1">Uncharacterized protein</fullName>
    </submittedName>
</protein>
<dbReference type="EMBL" id="VSSQ01097198">
    <property type="protein sequence ID" value="MPN40645.1"/>
    <property type="molecule type" value="Genomic_DNA"/>
</dbReference>
<evidence type="ECO:0000313" key="1">
    <source>
        <dbReference type="EMBL" id="MPN40645.1"/>
    </source>
</evidence>
<dbReference type="AlphaFoldDB" id="A0A645HNL4"/>
<sequence>MVPQAYVGEGAPDHHLVIRSAGPVGVEVLLLHPLRSQIPSRIGILAEGPGGGDVIGRYGIPQFRKTSGSVDVPDSWFFEDVVEEGRVTYVR</sequence>
<organism evidence="1">
    <name type="scientific">bioreactor metagenome</name>
    <dbReference type="NCBI Taxonomy" id="1076179"/>
    <lineage>
        <taxon>unclassified sequences</taxon>
        <taxon>metagenomes</taxon>
        <taxon>ecological metagenomes</taxon>
    </lineage>
</organism>
<comment type="caution">
    <text evidence="1">The sequence shown here is derived from an EMBL/GenBank/DDBJ whole genome shotgun (WGS) entry which is preliminary data.</text>
</comment>
<gene>
    <name evidence="1" type="ORF">SDC9_188183</name>
</gene>
<reference evidence="1" key="1">
    <citation type="submission" date="2019-08" db="EMBL/GenBank/DDBJ databases">
        <authorList>
            <person name="Kucharzyk K."/>
            <person name="Murdoch R.W."/>
            <person name="Higgins S."/>
            <person name="Loffler F."/>
        </authorList>
    </citation>
    <scope>NUCLEOTIDE SEQUENCE</scope>
</reference>
<proteinExistence type="predicted"/>
<name>A0A645HNL4_9ZZZZ</name>
<accession>A0A645HNL4</accession>